<sequence>MRVLAVLLLIVAAVTAQMLPGSTNGIIANGKGGLGRYIRHLEGRDRSSYYNNGNEFGYYGFAPNSYNNFGFFG</sequence>
<accession>A0A454Y4X6</accession>
<reference evidence="2" key="1">
    <citation type="journal article" date="2008" name="Nat. Genet.">
        <title>The Pristionchus pacificus genome provides a unique perspective on nematode lifestyle and parasitism.</title>
        <authorList>
            <person name="Dieterich C."/>
            <person name="Clifton S.W."/>
            <person name="Schuster L.N."/>
            <person name="Chinwalla A."/>
            <person name="Delehaunty K."/>
            <person name="Dinkelacker I."/>
            <person name="Fulton L."/>
            <person name="Fulton R."/>
            <person name="Godfrey J."/>
            <person name="Minx P."/>
            <person name="Mitreva M."/>
            <person name="Roeseler W."/>
            <person name="Tian H."/>
            <person name="Witte H."/>
            <person name="Yang S.P."/>
            <person name="Wilson R.K."/>
            <person name="Sommer R.J."/>
        </authorList>
    </citation>
    <scope>NUCLEOTIDE SEQUENCE [LARGE SCALE GENOMIC DNA]</scope>
    <source>
        <strain evidence="2">PS312</strain>
    </source>
</reference>
<protein>
    <submittedName>
        <fullName evidence="1">Uncharacterized protein</fullName>
    </submittedName>
</protein>
<dbReference type="EnsemblMetazoa" id="PPA40686.1">
    <property type="protein sequence ID" value="PPA40686.1"/>
    <property type="gene ID" value="WBGene00279055"/>
</dbReference>
<reference evidence="1" key="2">
    <citation type="submission" date="2022-06" db="UniProtKB">
        <authorList>
            <consortium name="EnsemblMetazoa"/>
        </authorList>
    </citation>
    <scope>IDENTIFICATION</scope>
    <source>
        <strain evidence="1">PS312</strain>
    </source>
</reference>
<organism evidence="1 2">
    <name type="scientific">Pristionchus pacificus</name>
    <name type="common">Parasitic nematode worm</name>
    <dbReference type="NCBI Taxonomy" id="54126"/>
    <lineage>
        <taxon>Eukaryota</taxon>
        <taxon>Metazoa</taxon>
        <taxon>Ecdysozoa</taxon>
        <taxon>Nematoda</taxon>
        <taxon>Chromadorea</taxon>
        <taxon>Rhabditida</taxon>
        <taxon>Rhabditina</taxon>
        <taxon>Diplogasteromorpha</taxon>
        <taxon>Diplogasteroidea</taxon>
        <taxon>Neodiplogasteridae</taxon>
        <taxon>Pristionchus</taxon>
    </lineage>
</organism>
<gene>
    <name evidence="1" type="primary">WBGene00279055</name>
</gene>
<accession>A0A8R1UZN8</accession>
<evidence type="ECO:0000313" key="1">
    <source>
        <dbReference type="EnsemblMetazoa" id="PPA40686.1"/>
    </source>
</evidence>
<dbReference type="AlphaFoldDB" id="A0A454Y4X6"/>
<proteinExistence type="predicted"/>
<keyword evidence="2" id="KW-1185">Reference proteome</keyword>
<name>A0A454Y4X6_PRIPA</name>
<evidence type="ECO:0000313" key="2">
    <source>
        <dbReference type="Proteomes" id="UP000005239"/>
    </source>
</evidence>
<dbReference type="Proteomes" id="UP000005239">
    <property type="component" value="Unassembled WGS sequence"/>
</dbReference>